<reference evidence="1" key="1">
    <citation type="submission" date="2009-10" db="EMBL/GenBank/DDBJ databases">
        <title>Diversity of trophic interactions inside an arsenic-rich microbial ecosystem.</title>
        <authorList>
            <person name="Bertin P.N."/>
            <person name="Heinrich-Salmeron A."/>
            <person name="Pelletier E."/>
            <person name="Goulhen-Chollet F."/>
            <person name="Arsene-Ploetze F."/>
            <person name="Gallien S."/>
            <person name="Calteau A."/>
            <person name="Vallenet D."/>
            <person name="Casiot C."/>
            <person name="Chane-Woon-Ming B."/>
            <person name="Giloteaux L."/>
            <person name="Barakat M."/>
            <person name="Bonnefoy V."/>
            <person name="Bruneel O."/>
            <person name="Chandler M."/>
            <person name="Cleiss J."/>
            <person name="Duran R."/>
            <person name="Elbaz-Poulichet F."/>
            <person name="Fonknechten N."/>
            <person name="Lauga B."/>
            <person name="Mornico D."/>
            <person name="Ortet P."/>
            <person name="Schaeffer C."/>
            <person name="Siguier P."/>
            <person name="Alexander Thil Smith A."/>
            <person name="Van Dorsselaer A."/>
            <person name="Weissenbach J."/>
            <person name="Medigue C."/>
            <person name="Le Paslier D."/>
        </authorList>
    </citation>
    <scope>NUCLEOTIDE SEQUENCE</scope>
</reference>
<accession>E6QX75</accession>
<gene>
    <name evidence="1" type="ORF">CARN7_2697</name>
</gene>
<dbReference type="EMBL" id="CABR01000172">
    <property type="protein sequence ID" value="CBI11849.1"/>
    <property type="molecule type" value="Genomic_DNA"/>
</dbReference>
<organism evidence="1">
    <name type="scientific">mine drainage metagenome</name>
    <dbReference type="NCBI Taxonomy" id="410659"/>
    <lineage>
        <taxon>unclassified sequences</taxon>
        <taxon>metagenomes</taxon>
        <taxon>ecological metagenomes</taxon>
    </lineage>
</organism>
<sequence length="87" mass="10044">MNDFFKGVSYEDAEHINSITKFSFELRENRLQVLERHGVTDEAQLKQAMIEGVAPEHPGYEDYLSASILNTAREVIRQDLNAYLKEL</sequence>
<proteinExistence type="predicted"/>
<protein>
    <submittedName>
        <fullName evidence="1">Uncharacterized protein</fullName>
    </submittedName>
</protein>
<evidence type="ECO:0000313" key="1">
    <source>
        <dbReference type="EMBL" id="CBI11849.1"/>
    </source>
</evidence>
<comment type="caution">
    <text evidence="1">The sequence shown here is derived from an EMBL/GenBank/DDBJ whole genome shotgun (WGS) entry which is preliminary data.</text>
</comment>
<name>E6QX75_9ZZZZ</name>
<dbReference type="AlphaFoldDB" id="E6QX75"/>